<dbReference type="EMBL" id="JAZDQT010000001">
    <property type="protein sequence ID" value="MEE1944869.1"/>
    <property type="molecule type" value="Genomic_DNA"/>
</dbReference>
<name>A0ABU7I672_9SPHI</name>
<comment type="caution">
    <text evidence="1">The sequence shown here is derived from an EMBL/GenBank/DDBJ whole genome shotgun (WGS) entry which is preliminary data.</text>
</comment>
<keyword evidence="1" id="KW-0560">Oxidoreductase</keyword>
<proteinExistence type="predicted"/>
<dbReference type="Pfam" id="PF13618">
    <property type="entry name" value="Gluconate_2-dh3"/>
    <property type="match status" value="1"/>
</dbReference>
<gene>
    <name evidence="1" type="ORF">VRU48_07120</name>
</gene>
<dbReference type="EC" id="1.-.-.-" evidence="1"/>
<dbReference type="RefSeq" id="WP_330107228.1">
    <property type="nucleotide sequence ID" value="NZ_JAZDQT010000001.1"/>
</dbReference>
<dbReference type="GO" id="GO:0016491">
    <property type="term" value="F:oxidoreductase activity"/>
    <property type="evidence" value="ECO:0007669"/>
    <property type="project" value="UniProtKB-KW"/>
</dbReference>
<evidence type="ECO:0000313" key="2">
    <source>
        <dbReference type="Proteomes" id="UP001336835"/>
    </source>
</evidence>
<dbReference type="PROSITE" id="PS51257">
    <property type="entry name" value="PROKAR_LIPOPROTEIN"/>
    <property type="match status" value="1"/>
</dbReference>
<evidence type="ECO:0000313" key="1">
    <source>
        <dbReference type="EMBL" id="MEE1944869.1"/>
    </source>
</evidence>
<accession>A0ABU7I672</accession>
<reference evidence="1 2" key="1">
    <citation type="submission" date="2024-01" db="EMBL/GenBank/DDBJ databases">
        <title>Pedobacter sp. nov., isolated from fresh soil.</title>
        <authorList>
            <person name="Le N.T.T."/>
        </authorList>
    </citation>
    <scope>NUCLEOTIDE SEQUENCE [LARGE SCALE GENOMIC DNA]</scope>
    <source>
        <strain evidence="1 2">KR3-3</strain>
    </source>
</reference>
<protein>
    <submittedName>
        <fullName evidence="1">Gluconate 2-dehydrogenase subunit 3 family protein</fullName>
        <ecNumber evidence="1">1.-.-.-</ecNumber>
    </submittedName>
</protein>
<dbReference type="InterPro" id="IPR027056">
    <property type="entry name" value="Gluconate_2DH_su3"/>
</dbReference>
<sequence length="202" mass="22471">MDRRELIKQIALLTGGIMIGGNALLTGCSPNKSAKNEKIRFSQQQQDLLNEIGDTILPPTKSPGAKAANVGAFMEIMVRDCYEEKDQQAFIDGMKKLDEASKKIHGNGFMTINAQQKLAFIQQLDKEASDFQAKKGELEAAERKKDKNFAGLPNHYFIMIKQLTLLGYFTSEVGCTQAMRYTPAPGRYEGDVPYQKGDKAWA</sequence>
<organism evidence="1 2">
    <name type="scientific">Pedobacter albus</name>
    <dbReference type="NCBI Taxonomy" id="3113905"/>
    <lineage>
        <taxon>Bacteria</taxon>
        <taxon>Pseudomonadati</taxon>
        <taxon>Bacteroidota</taxon>
        <taxon>Sphingobacteriia</taxon>
        <taxon>Sphingobacteriales</taxon>
        <taxon>Sphingobacteriaceae</taxon>
        <taxon>Pedobacter</taxon>
    </lineage>
</organism>
<keyword evidence="2" id="KW-1185">Reference proteome</keyword>
<dbReference type="Proteomes" id="UP001336835">
    <property type="component" value="Unassembled WGS sequence"/>
</dbReference>